<dbReference type="Proteomes" id="UP000249590">
    <property type="component" value="Unassembled WGS sequence"/>
</dbReference>
<dbReference type="Gene3D" id="3.40.350.10">
    <property type="entry name" value="Creatinase/prolidase N-terminal domain"/>
    <property type="match status" value="1"/>
</dbReference>
<evidence type="ECO:0000313" key="4">
    <source>
        <dbReference type="Proteomes" id="UP000249590"/>
    </source>
</evidence>
<dbReference type="Gene3D" id="3.90.230.10">
    <property type="entry name" value="Creatinase/methionine aminopeptidase superfamily"/>
    <property type="match status" value="1"/>
</dbReference>
<proteinExistence type="predicted"/>
<dbReference type="InterPro" id="IPR029149">
    <property type="entry name" value="Creatin/AminoP/Spt16_N"/>
</dbReference>
<reference evidence="3 4" key="1">
    <citation type="submission" date="2018-05" db="EMBL/GenBank/DDBJ databases">
        <title>Acuticoccus sediminis sp. nov., isolated from deep-sea sediment of Indian Ocean.</title>
        <authorList>
            <person name="Liu X."/>
            <person name="Lai Q."/>
            <person name="Du Y."/>
            <person name="Sun F."/>
            <person name="Zhang X."/>
            <person name="Wang S."/>
            <person name="Shao Z."/>
        </authorList>
    </citation>
    <scope>NUCLEOTIDE SEQUENCE [LARGE SCALE GENOMIC DNA]</scope>
    <source>
        <strain evidence="3 4">PTG4-2</strain>
    </source>
</reference>
<dbReference type="PANTHER" id="PTHR46112">
    <property type="entry name" value="AMINOPEPTIDASE"/>
    <property type="match status" value="1"/>
</dbReference>
<name>A0A8B2NXT2_9HYPH</name>
<evidence type="ECO:0000313" key="3">
    <source>
        <dbReference type="EMBL" id="RAI03651.1"/>
    </source>
</evidence>
<feature type="domain" description="Creatinase N-terminal" evidence="2">
    <location>
        <begin position="43"/>
        <end position="172"/>
    </location>
</feature>
<comment type="caution">
    <text evidence="3">The sequence shown here is derived from an EMBL/GenBank/DDBJ whole genome shotgun (WGS) entry which is preliminary data.</text>
</comment>
<accession>A0A8B2NXT2</accession>
<evidence type="ECO:0000259" key="2">
    <source>
        <dbReference type="Pfam" id="PF01321"/>
    </source>
</evidence>
<sequence length="406" mass="44661">MKYTIAEQEEGCSTGVSNELARADGRRIRRDELPFDEALLRKRIASVQREVVARGLEAVLLFDPENIFWLTGYQTLGYFSFQAMLVPREGLPTLVTRTENAELADALPTIGEVFRIEASDDPVVVLCGHIPFSGRVGLETSSRYLSVQNYRKMMRTVPLDFEDFDGVIEARRRAKVPAEIDRMRLAAGTVEAGMRAALSTVRAGATDNDVAAALYQGSIAAGSEFVSMPPMVLSGRRTGYCYAPWRRKVIERGDVVVIEGAGCVDRYHAMMARTAVVGPPTDEQAEAAEALIALLETAVAAIRPGITTGEVDLICRETMDMYDVEPLLDSRTGYGIGIGFPPNWAEGHIYSIRPQESTTLRENMTFHLVPTVFREDFGMVIGDSVRVTSNGCEVLTHFPRGLAVID</sequence>
<gene>
    <name evidence="3" type="ORF">DLJ53_03965</name>
</gene>
<organism evidence="3 4">
    <name type="scientific">Acuticoccus sediminis</name>
    <dbReference type="NCBI Taxonomy" id="2184697"/>
    <lineage>
        <taxon>Bacteria</taxon>
        <taxon>Pseudomonadati</taxon>
        <taxon>Pseudomonadota</taxon>
        <taxon>Alphaproteobacteria</taxon>
        <taxon>Hyphomicrobiales</taxon>
        <taxon>Amorphaceae</taxon>
        <taxon>Acuticoccus</taxon>
    </lineage>
</organism>
<dbReference type="AlphaFoldDB" id="A0A8B2NXT2"/>
<feature type="domain" description="Peptidase M24" evidence="1">
    <location>
        <begin position="182"/>
        <end position="388"/>
    </location>
</feature>
<dbReference type="SUPFAM" id="SSF53092">
    <property type="entry name" value="Creatinase/prolidase N-terminal domain"/>
    <property type="match status" value="1"/>
</dbReference>
<dbReference type="SUPFAM" id="SSF55920">
    <property type="entry name" value="Creatinase/aminopeptidase"/>
    <property type="match status" value="1"/>
</dbReference>
<dbReference type="InterPro" id="IPR036005">
    <property type="entry name" value="Creatinase/aminopeptidase-like"/>
</dbReference>
<evidence type="ECO:0008006" key="5">
    <source>
        <dbReference type="Google" id="ProtNLM"/>
    </source>
</evidence>
<dbReference type="InterPro" id="IPR050659">
    <property type="entry name" value="Peptidase_M24B"/>
</dbReference>
<protein>
    <recommendedName>
        <fullName evidence="5">Xaa-Pro dipeptidase</fullName>
    </recommendedName>
</protein>
<dbReference type="InterPro" id="IPR000994">
    <property type="entry name" value="Pept_M24"/>
</dbReference>
<evidence type="ECO:0000259" key="1">
    <source>
        <dbReference type="Pfam" id="PF00557"/>
    </source>
</evidence>
<dbReference type="EMBL" id="QHHQ01000001">
    <property type="protein sequence ID" value="RAI03651.1"/>
    <property type="molecule type" value="Genomic_DNA"/>
</dbReference>
<dbReference type="PANTHER" id="PTHR46112:SF3">
    <property type="entry name" value="AMINOPEPTIDASE YPDF"/>
    <property type="match status" value="1"/>
</dbReference>
<dbReference type="CDD" id="cd01066">
    <property type="entry name" value="APP_MetAP"/>
    <property type="match status" value="1"/>
</dbReference>
<dbReference type="Pfam" id="PF01321">
    <property type="entry name" value="Creatinase_N"/>
    <property type="match status" value="1"/>
</dbReference>
<dbReference type="Pfam" id="PF00557">
    <property type="entry name" value="Peptidase_M24"/>
    <property type="match status" value="1"/>
</dbReference>
<dbReference type="InterPro" id="IPR000587">
    <property type="entry name" value="Creatinase_N"/>
</dbReference>
<keyword evidence="4" id="KW-1185">Reference proteome</keyword>